<dbReference type="GO" id="GO:0003700">
    <property type="term" value="F:DNA-binding transcription factor activity"/>
    <property type="evidence" value="ECO:0007669"/>
    <property type="project" value="InterPro"/>
</dbReference>
<gene>
    <name evidence="6" type="ORF">SAMN04488028_102121</name>
</gene>
<dbReference type="PROSITE" id="PS00041">
    <property type="entry name" value="HTH_ARAC_FAMILY_1"/>
    <property type="match status" value="1"/>
</dbReference>
<keyword evidence="2 6" id="KW-0238">DNA-binding</keyword>
<evidence type="ECO:0000313" key="7">
    <source>
        <dbReference type="Proteomes" id="UP000184474"/>
    </source>
</evidence>
<sequence length="358" mass="41249">MFVQTIRSTGFLLPILLLLCSLLVFTLYYEIQPDLSVFPNREFEYHTYTDRANEGNSTILGFQVNDSLIQVDFKLNDQFQSPYIGITLAPKSQQPIDVSYYNELLFRVQGEGIDKLGLSIFTPLMSEPEAPFHTFLSISEKTTSYHLPIDDFLLPDWWKELHSIPMKENPRPALDQTLHLNIGTAYTPNIVQPMTLKIHSIQLTRDNAPLYTKLALIYPISCLLLFLVIFLTKAYHAKNTSITVQYQALQLDKKQPIESFIDYINTHFQDSQLSIESVAKETGISPRKITQTIKEQFNCNFKSYINHIRIKESQRLLSSTRLNIGEVAYKVGFNNQSHFNRVFKNEVGQSPSEYRDCT</sequence>
<dbReference type="PANTHER" id="PTHR43280">
    <property type="entry name" value="ARAC-FAMILY TRANSCRIPTIONAL REGULATOR"/>
    <property type="match status" value="1"/>
</dbReference>
<dbReference type="PANTHER" id="PTHR43280:SF2">
    <property type="entry name" value="HTH-TYPE TRANSCRIPTIONAL REGULATOR EXSA"/>
    <property type="match status" value="1"/>
</dbReference>
<keyword evidence="4" id="KW-1133">Transmembrane helix</keyword>
<dbReference type="GO" id="GO:0043565">
    <property type="term" value="F:sequence-specific DNA binding"/>
    <property type="evidence" value="ECO:0007669"/>
    <property type="project" value="InterPro"/>
</dbReference>
<dbReference type="InterPro" id="IPR009057">
    <property type="entry name" value="Homeodomain-like_sf"/>
</dbReference>
<dbReference type="Pfam" id="PF12833">
    <property type="entry name" value="HTH_18"/>
    <property type="match status" value="1"/>
</dbReference>
<dbReference type="Gene3D" id="1.10.10.60">
    <property type="entry name" value="Homeodomain-like"/>
    <property type="match status" value="2"/>
</dbReference>
<protein>
    <submittedName>
        <fullName evidence="6">AraC-type DNA-binding protein</fullName>
    </submittedName>
</protein>
<evidence type="ECO:0000259" key="5">
    <source>
        <dbReference type="PROSITE" id="PS01124"/>
    </source>
</evidence>
<dbReference type="InterPro" id="IPR018062">
    <property type="entry name" value="HTH_AraC-typ_CS"/>
</dbReference>
<feature type="transmembrane region" description="Helical" evidence="4">
    <location>
        <begin position="210"/>
        <end position="231"/>
    </location>
</feature>
<keyword evidence="7" id="KW-1185">Reference proteome</keyword>
<dbReference type="EMBL" id="FRAA01000002">
    <property type="protein sequence ID" value="SHJ91279.1"/>
    <property type="molecule type" value="Genomic_DNA"/>
</dbReference>
<dbReference type="SMART" id="SM00342">
    <property type="entry name" value="HTH_ARAC"/>
    <property type="match status" value="1"/>
</dbReference>
<dbReference type="InterPro" id="IPR018060">
    <property type="entry name" value="HTH_AraC"/>
</dbReference>
<dbReference type="InterPro" id="IPR020449">
    <property type="entry name" value="Tscrpt_reg_AraC-type_HTH"/>
</dbReference>
<name>A0A1M6N6F1_REIAG</name>
<keyword evidence="4" id="KW-0472">Membrane</keyword>
<dbReference type="SUPFAM" id="SSF46689">
    <property type="entry name" value="Homeodomain-like"/>
    <property type="match status" value="1"/>
</dbReference>
<keyword evidence="1" id="KW-0805">Transcription regulation</keyword>
<feature type="domain" description="HTH araC/xylS-type" evidence="5">
    <location>
        <begin position="258"/>
        <end position="357"/>
    </location>
</feature>
<proteinExistence type="predicted"/>
<accession>A0A1M6N6F1</accession>
<keyword evidence="4" id="KW-0812">Transmembrane</keyword>
<dbReference type="PRINTS" id="PR00032">
    <property type="entry name" value="HTHARAC"/>
</dbReference>
<evidence type="ECO:0000256" key="3">
    <source>
        <dbReference type="ARBA" id="ARBA00023163"/>
    </source>
</evidence>
<dbReference type="PROSITE" id="PS01124">
    <property type="entry name" value="HTH_ARAC_FAMILY_2"/>
    <property type="match status" value="1"/>
</dbReference>
<feature type="transmembrane region" description="Helical" evidence="4">
    <location>
        <begin position="12"/>
        <end position="31"/>
    </location>
</feature>
<reference evidence="7" key="1">
    <citation type="submission" date="2016-11" db="EMBL/GenBank/DDBJ databases">
        <authorList>
            <person name="Varghese N."/>
            <person name="Submissions S."/>
        </authorList>
    </citation>
    <scope>NUCLEOTIDE SEQUENCE [LARGE SCALE GENOMIC DNA]</scope>
    <source>
        <strain evidence="7">DSM 26134</strain>
    </source>
</reference>
<evidence type="ECO:0000313" key="6">
    <source>
        <dbReference type="EMBL" id="SHJ91279.1"/>
    </source>
</evidence>
<organism evidence="6 7">
    <name type="scientific">Reichenbachiella agariperforans</name>
    <dbReference type="NCBI Taxonomy" id="156994"/>
    <lineage>
        <taxon>Bacteria</taxon>
        <taxon>Pseudomonadati</taxon>
        <taxon>Bacteroidota</taxon>
        <taxon>Cytophagia</taxon>
        <taxon>Cytophagales</taxon>
        <taxon>Reichenbachiellaceae</taxon>
        <taxon>Reichenbachiella</taxon>
    </lineage>
</organism>
<keyword evidence="3" id="KW-0804">Transcription</keyword>
<dbReference type="Proteomes" id="UP000184474">
    <property type="component" value="Unassembled WGS sequence"/>
</dbReference>
<dbReference type="STRING" id="156994.SAMN04488028_102121"/>
<evidence type="ECO:0000256" key="4">
    <source>
        <dbReference type="SAM" id="Phobius"/>
    </source>
</evidence>
<evidence type="ECO:0000256" key="1">
    <source>
        <dbReference type="ARBA" id="ARBA00023015"/>
    </source>
</evidence>
<dbReference type="AlphaFoldDB" id="A0A1M6N6F1"/>
<evidence type="ECO:0000256" key="2">
    <source>
        <dbReference type="ARBA" id="ARBA00023125"/>
    </source>
</evidence>